<protein>
    <submittedName>
        <fullName evidence="4">Nucleoside hydrolase</fullName>
    </submittedName>
</protein>
<accession>A0A6B8RI54</accession>
<dbReference type="Pfam" id="PF01156">
    <property type="entry name" value="IU_nuc_hydro"/>
    <property type="match status" value="1"/>
</dbReference>
<reference evidence="5" key="1">
    <citation type="submission" date="2018-11" db="EMBL/GenBank/DDBJ databases">
        <title>Complete genome sequence of Paenibacillus sp. ML311-T8.</title>
        <authorList>
            <person name="Nam Y.-D."/>
            <person name="Kang J."/>
            <person name="Chung W.-H."/>
            <person name="Park Y.S."/>
        </authorList>
    </citation>
    <scope>NUCLEOTIDE SEQUENCE [LARGE SCALE GENOMIC DNA]</scope>
    <source>
        <strain evidence="5">ML311-T8</strain>
    </source>
</reference>
<dbReference type="PANTHER" id="PTHR12304">
    <property type="entry name" value="INOSINE-URIDINE PREFERRING NUCLEOSIDE HYDROLASE"/>
    <property type="match status" value="1"/>
</dbReference>
<dbReference type="InterPro" id="IPR036452">
    <property type="entry name" value="Ribo_hydro-like"/>
</dbReference>
<sequence>MHNRKYCWQRDRQRGGRCMRKVDPSRIIIDTDIGGDPDDATAITLAAVSPELYIEGITTVYSDVRYHARRVAKLLKLAGIRPIPIYYELSQSLLRNREIGWITEADTEDDGGDGDMLDGGPTPASAGHAVEFIIRTIMENPGEITLIGIGPLTNIAAAIIMEPRLISHVKEIVLMGGVIRLGSNGADLQPIEYNIQCDPEAASVVFSSGGPIVMVGLDVTSKVMITREHCKRLIASVKPSNIALADVIERWLVRIGENTTAMHDPLAVAVVLDRSLVTTLRMSVEVGYDHRNGTGQTIARSDPAGSVDVCIDVDAPRFLELLFGRLCE</sequence>
<dbReference type="EMBL" id="CP034235">
    <property type="protein sequence ID" value="QGQ95213.1"/>
    <property type="molecule type" value="Genomic_DNA"/>
</dbReference>
<proteinExistence type="predicted"/>
<gene>
    <name evidence="4" type="ORF">EHS13_10095</name>
</gene>
<dbReference type="Gene3D" id="3.90.245.10">
    <property type="entry name" value="Ribonucleoside hydrolase-like"/>
    <property type="match status" value="1"/>
</dbReference>
<organism evidence="4 5">
    <name type="scientific">Paenibacillus psychroresistens</name>
    <dbReference type="NCBI Taxonomy" id="1778678"/>
    <lineage>
        <taxon>Bacteria</taxon>
        <taxon>Bacillati</taxon>
        <taxon>Bacillota</taxon>
        <taxon>Bacilli</taxon>
        <taxon>Bacillales</taxon>
        <taxon>Paenibacillaceae</taxon>
        <taxon>Paenibacillus</taxon>
    </lineage>
</organism>
<evidence type="ECO:0000259" key="3">
    <source>
        <dbReference type="Pfam" id="PF01156"/>
    </source>
</evidence>
<evidence type="ECO:0000256" key="1">
    <source>
        <dbReference type="ARBA" id="ARBA00022801"/>
    </source>
</evidence>
<dbReference type="GO" id="GO:0008477">
    <property type="term" value="F:purine nucleosidase activity"/>
    <property type="evidence" value="ECO:0007669"/>
    <property type="project" value="TreeGrafter"/>
</dbReference>
<name>A0A6B8RI54_9BACL</name>
<dbReference type="KEGG" id="ppsc:EHS13_10095"/>
<keyword evidence="1 4" id="KW-0378">Hydrolase</keyword>
<dbReference type="InterPro" id="IPR023186">
    <property type="entry name" value="IUNH"/>
</dbReference>
<dbReference type="Proteomes" id="UP000426246">
    <property type="component" value="Chromosome"/>
</dbReference>
<feature type="domain" description="Inosine/uridine-preferring nucleoside hydrolase" evidence="3">
    <location>
        <begin position="27"/>
        <end position="320"/>
    </location>
</feature>
<evidence type="ECO:0000313" key="5">
    <source>
        <dbReference type="Proteomes" id="UP000426246"/>
    </source>
</evidence>
<keyword evidence="5" id="KW-1185">Reference proteome</keyword>
<keyword evidence="2" id="KW-0326">Glycosidase</keyword>
<dbReference type="GO" id="GO:0005829">
    <property type="term" value="C:cytosol"/>
    <property type="evidence" value="ECO:0007669"/>
    <property type="project" value="TreeGrafter"/>
</dbReference>
<dbReference type="GO" id="GO:0006152">
    <property type="term" value="P:purine nucleoside catabolic process"/>
    <property type="evidence" value="ECO:0007669"/>
    <property type="project" value="TreeGrafter"/>
</dbReference>
<dbReference type="InterPro" id="IPR001910">
    <property type="entry name" value="Inosine/uridine_hydrolase_dom"/>
</dbReference>
<evidence type="ECO:0000313" key="4">
    <source>
        <dbReference type="EMBL" id="QGQ95213.1"/>
    </source>
</evidence>
<dbReference type="PANTHER" id="PTHR12304:SF4">
    <property type="entry name" value="URIDINE NUCLEOSIDASE"/>
    <property type="match status" value="1"/>
</dbReference>
<evidence type="ECO:0000256" key="2">
    <source>
        <dbReference type="ARBA" id="ARBA00023295"/>
    </source>
</evidence>
<dbReference type="AlphaFoldDB" id="A0A6B8RI54"/>
<dbReference type="SUPFAM" id="SSF53590">
    <property type="entry name" value="Nucleoside hydrolase"/>
    <property type="match status" value="1"/>
</dbReference>